<accession>A0A517U0W2</accession>
<organism evidence="9 10">
    <name type="scientific">Lacipirellula limnantheis</name>
    <dbReference type="NCBI Taxonomy" id="2528024"/>
    <lineage>
        <taxon>Bacteria</taxon>
        <taxon>Pseudomonadati</taxon>
        <taxon>Planctomycetota</taxon>
        <taxon>Planctomycetia</taxon>
        <taxon>Pirellulales</taxon>
        <taxon>Lacipirellulaceae</taxon>
        <taxon>Lacipirellula</taxon>
    </lineage>
</organism>
<evidence type="ECO:0000256" key="3">
    <source>
        <dbReference type="PROSITE-ProRule" id="PRU00703"/>
    </source>
</evidence>
<gene>
    <name evidence="9" type="primary">corC_2</name>
    <name evidence="9" type="ORF">I41_34590</name>
</gene>
<evidence type="ECO:0000256" key="5">
    <source>
        <dbReference type="SAM" id="Phobius"/>
    </source>
</evidence>
<evidence type="ECO:0000259" key="7">
    <source>
        <dbReference type="PROSITE" id="PS51371"/>
    </source>
</evidence>
<dbReference type="Pfam" id="PF00571">
    <property type="entry name" value="CBS"/>
    <property type="match status" value="1"/>
</dbReference>
<dbReference type="KEGG" id="llh:I41_34590"/>
<reference evidence="9 10" key="1">
    <citation type="submission" date="2019-02" db="EMBL/GenBank/DDBJ databases">
        <title>Deep-cultivation of Planctomycetes and their phenomic and genomic characterization uncovers novel biology.</title>
        <authorList>
            <person name="Wiegand S."/>
            <person name="Jogler M."/>
            <person name="Boedeker C."/>
            <person name="Pinto D."/>
            <person name="Vollmers J."/>
            <person name="Rivas-Marin E."/>
            <person name="Kohn T."/>
            <person name="Peeters S.H."/>
            <person name="Heuer A."/>
            <person name="Rast P."/>
            <person name="Oberbeckmann S."/>
            <person name="Bunk B."/>
            <person name="Jeske O."/>
            <person name="Meyerdierks A."/>
            <person name="Storesund J.E."/>
            <person name="Kallscheuer N."/>
            <person name="Luecker S."/>
            <person name="Lage O.M."/>
            <person name="Pohl T."/>
            <person name="Merkel B.J."/>
            <person name="Hornburger P."/>
            <person name="Mueller R.-W."/>
            <person name="Bruemmer F."/>
            <person name="Labrenz M."/>
            <person name="Spormann A.M."/>
            <person name="Op den Camp H."/>
            <person name="Overmann J."/>
            <person name="Amann R."/>
            <person name="Jetten M.S.M."/>
            <person name="Mascher T."/>
            <person name="Medema M.H."/>
            <person name="Devos D.P."/>
            <person name="Kaster A.-K."/>
            <person name="Ovreas L."/>
            <person name="Rohde M."/>
            <person name="Galperin M.Y."/>
            <person name="Jogler C."/>
        </authorList>
    </citation>
    <scope>NUCLEOTIDE SEQUENCE [LARGE SCALE GENOMIC DNA]</scope>
    <source>
        <strain evidence="9 10">I41</strain>
    </source>
</reference>
<feature type="transmembrane region" description="Helical" evidence="5">
    <location>
        <begin position="60"/>
        <end position="82"/>
    </location>
</feature>
<keyword evidence="6" id="KW-0732">Signal</keyword>
<evidence type="ECO:0000256" key="2">
    <source>
        <dbReference type="ARBA" id="ARBA00023122"/>
    </source>
</evidence>
<evidence type="ECO:0000313" key="10">
    <source>
        <dbReference type="Proteomes" id="UP000317909"/>
    </source>
</evidence>
<dbReference type="PROSITE" id="PS51371">
    <property type="entry name" value="CBS"/>
    <property type="match status" value="1"/>
</dbReference>
<dbReference type="AlphaFoldDB" id="A0A517U0W2"/>
<feature type="signal peptide" evidence="6">
    <location>
        <begin position="1"/>
        <end position="22"/>
    </location>
</feature>
<evidence type="ECO:0000259" key="8">
    <source>
        <dbReference type="PROSITE" id="PS51846"/>
    </source>
</evidence>
<dbReference type="PANTHER" id="PTHR22777">
    <property type="entry name" value="HEMOLYSIN-RELATED"/>
    <property type="match status" value="1"/>
</dbReference>
<dbReference type="SUPFAM" id="SSF56176">
    <property type="entry name" value="FAD-binding/transporter-associated domain-like"/>
    <property type="match status" value="1"/>
</dbReference>
<proteinExistence type="predicted"/>
<evidence type="ECO:0000256" key="4">
    <source>
        <dbReference type="PROSITE-ProRule" id="PRU01193"/>
    </source>
</evidence>
<keyword evidence="1" id="KW-0677">Repeat</keyword>
<dbReference type="InterPro" id="IPR005170">
    <property type="entry name" value="Transptr-assoc_dom"/>
</dbReference>
<dbReference type="InterPro" id="IPR016169">
    <property type="entry name" value="FAD-bd_PCMH_sub2"/>
</dbReference>
<dbReference type="InterPro" id="IPR046342">
    <property type="entry name" value="CBS_dom_sf"/>
</dbReference>
<dbReference type="RefSeq" id="WP_145434031.1">
    <property type="nucleotide sequence ID" value="NZ_CP036339.1"/>
</dbReference>
<evidence type="ECO:0000256" key="6">
    <source>
        <dbReference type="SAM" id="SignalP"/>
    </source>
</evidence>
<dbReference type="InterPro" id="IPR036318">
    <property type="entry name" value="FAD-bd_PCMH-like_sf"/>
</dbReference>
<dbReference type="Pfam" id="PF01595">
    <property type="entry name" value="CNNM"/>
    <property type="match status" value="1"/>
</dbReference>
<feature type="chain" id="PRO_5022202876" evidence="6">
    <location>
        <begin position="23"/>
        <end position="419"/>
    </location>
</feature>
<keyword evidence="10" id="KW-1185">Reference proteome</keyword>
<evidence type="ECO:0000313" key="9">
    <source>
        <dbReference type="EMBL" id="QDT74264.1"/>
    </source>
</evidence>
<dbReference type="InterPro" id="IPR000644">
    <property type="entry name" value="CBS_dom"/>
</dbReference>
<dbReference type="SMART" id="SM01091">
    <property type="entry name" value="CorC_HlyC"/>
    <property type="match status" value="1"/>
</dbReference>
<dbReference type="InterPro" id="IPR002550">
    <property type="entry name" value="CNNM"/>
</dbReference>
<dbReference type="EMBL" id="CP036339">
    <property type="protein sequence ID" value="QDT74264.1"/>
    <property type="molecule type" value="Genomic_DNA"/>
</dbReference>
<keyword evidence="4 5" id="KW-0812">Transmembrane</keyword>
<name>A0A517U0W2_9BACT</name>
<keyword evidence="2 3" id="KW-0129">CBS domain</keyword>
<dbReference type="GO" id="GO:0050660">
    <property type="term" value="F:flavin adenine dinucleotide binding"/>
    <property type="evidence" value="ECO:0007669"/>
    <property type="project" value="InterPro"/>
</dbReference>
<feature type="domain" description="CBS" evidence="7">
    <location>
        <begin position="267"/>
        <end position="323"/>
    </location>
</feature>
<dbReference type="GO" id="GO:0005886">
    <property type="term" value="C:plasma membrane"/>
    <property type="evidence" value="ECO:0007669"/>
    <property type="project" value="TreeGrafter"/>
</dbReference>
<keyword evidence="4 5" id="KW-1133">Transmembrane helix</keyword>
<dbReference type="Gene3D" id="3.30.465.10">
    <property type="match status" value="1"/>
</dbReference>
<dbReference type="PANTHER" id="PTHR22777:SF17">
    <property type="entry name" value="UPF0053 PROTEIN SLL0260"/>
    <property type="match status" value="1"/>
</dbReference>
<keyword evidence="4 5" id="KW-0472">Membrane</keyword>
<dbReference type="SUPFAM" id="SSF54631">
    <property type="entry name" value="CBS-domain pair"/>
    <property type="match status" value="1"/>
</dbReference>
<dbReference type="OrthoDB" id="235333at2"/>
<feature type="domain" description="CNNM transmembrane" evidence="8">
    <location>
        <begin position="1"/>
        <end position="183"/>
    </location>
</feature>
<dbReference type="Proteomes" id="UP000317909">
    <property type="component" value="Chromosome"/>
</dbReference>
<dbReference type="PROSITE" id="PS51846">
    <property type="entry name" value="CNNM"/>
    <property type="match status" value="1"/>
</dbReference>
<protein>
    <submittedName>
        <fullName evidence="9">Magnesium and cobalt efflux protein CorC</fullName>
    </submittedName>
</protein>
<dbReference type="Pfam" id="PF03471">
    <property type="entry name" value="CorC_HlyC"/>
    <property type="match status" value="1"/>
</dbReference>
<sequence precursor="true">MIQEFGLYFAAMLVLTAFSAFCSCSEAAIFSLQPDDRRALQKGNAAQRTAVELIGRPDRLLTAILFWNLIFNFGFFVVGSAVEYRLHAASRHSEAAVLMACSLLGMIVFGEMLPKTIGVQQPRVFASLCSLPLAAMVRVIDPLMPLFAAANNLLQRVLLPNFEREPYLEISDLERAIELSTSDAQLAALEQSALRNIVLLSELPAEELMRPRNQYQVFAAPVHLEQLQGELPQAGYLLITEDDSDDIAAAIPLRQLSVIPRHHLEKFAQPVVYVPWCATVASILDELRRQERDVAAVVNEYGETIGIVTIEDVLETIFEEQSSRSARLLATSSIVPVAPDRWHVTGMTNLRRLSRHFDVPLEPSRSVTVAGILQEQLQRIPVEGDELLWSGFHLRVIEVGDTGAVKVELRIPPAGGPLP</sequence>
<evidence type="ECO:0000256" key="1">
    <source>
        <dbReference type="ARBA" id="ARBA00022737"/>
    </source>
</evidence>
<dbReference type="Gene3D" id="3.10.580.10">
    <property type="entry name" value="CBS-domain"/>
    <property type="match status" value="1"/>
</dbReference>
<feature type="transmembrane region" description="Helical" evidence="5">
    <location>
        <begin position="94"/>
        <end position="113"/>
    </location>
</feature>